<organism evidence="1 2">
    <name type="scientific">Parastrongyloides trichosuri</name>
    <name type="common">Possum-specific nematode worm</name>
    <dbReference type="NCBI Taxonomy" id="131310"/>
    <lineage>
        <taxon>Eukaryota</taxon>
        <taxon>Metazoa</taxon>
        <taxon>Ecdysozoa</taxon>
        <taxon>Nematoda</taxon>
        <taxon>Chromadorea</taxon>
        <taxon>Rhabditida</taxon>
        <taxon>Tylenchina</taxon>
        <taxon>Panagrolaimomorpha</taxon>
        <taxon>Strongyloidoidea</taxon>
        <taxon>Strongyloididae</taxon>
        <taxon>Parastrongyloides</taxon>
    </lineage>
</organism>
<name>A0A0N4ZR80_PARTI</name>
<accession>A0A0N4ZR80</accession>
<reference evidence="2" key="1">
    <citation type="submission" date="2017-02" db="UniProtKB">
        <authorList>
            <consortium name="WormBaseParasite"/>
        </authorList>
    </citation>
    <scope>IDENTIFICATION</scope>
</reference>
<dbReference type="Proteomes" id="UP000038045">
    <property type="component" value="Unplaced"/>
</dbReference>
<dbReference type="WBParaSite" id="PTRK_0001101500.1">
    <property type="protein sequence ID" value="PTRK_0001101500.1"/>
    <property type="gene ID" value="PTRK_0001101500"/>
</dbReference>
<keyword evidence="1" id="KW-1185">Reference proteome</keyword>
<evidence type="ECO:0000313" key="1">
    <source>
        <dbReference type="Proteomes" id="UP000038045"/>
    </source>
</evidence>
<dbReference type="AlphaFoldDB" id="A0A0N4ZR80"/>
<protein>
    <submittedName>
        <fullName evidence="2">t-SNARE coiled-coil homology domain-containing protein</fullName>
    </submittedName>
</protein>
<evidence type="ECO:0000313" key="2">
    <source>
        <dbReference type="WBParaSite" id="PTRK_0001101500.1"/>
    </source>
</evidence>
<sequence>MGQIQTLVDLEKKIEIIELKVGRIESKIDLIQSKVSGIEIIANQLSRKIDELPSVAKAMRDQVKDLSNNCMIDSEEESTLKENKIIHKAKSTTSDNVLTDESDGEYTEAIEFDYPCNKIFQCSLYNVFEKSKYKRIGKVQCSFIKNDNTNIFQIDTQISKIPLTKYEILCGFEDCCYRFEEKSHYYLVKISEKACIKKVENLSFILLKFHDKEEANTVFSYLQKK</sequence>
<proteinExistence type="predicted"/>